<dbReference type="InterPro" id="IPR027997">
    <property type="entry name" value="Largen/INSYN1"/>
</dbReference>
<reference evidence="8" key="3">
    <citation type="submission" date="2025-09" db="UniProtKB">
        <authorList>
            <consortium name="Ensembl"/>
        </authorList>
    </citation>
    <scope>IDENTIFICATION</scope>
</reference>
<evidence type="ECO:0000256" key="6">
    <source>
        <dbReference type="SAM" id="Coils"/>
    </source>
</evidence>
<feature type="region of interest" description="Disordered" evidence="7">
    <location>
        <begin position="210"/>
        <end position="258"/>
    </location>
</feature>
<gene>
    <name evidence="8" type="primary">INSYN1</name>
</gene>
<dbReference type="GO" id="GO:0060080">
    <property type="term" value="P:inhibitory postsynaptic potential"/>
    <property type="evidence" value="ECO:0007669"/>
    <property type="project" value="TreeGrafter"/>
</dbReference>
<dbReference type="PANTHER" id="PTHR15917">
    <property type="match status" value="1"/>
</dbReference>
<evidence type="ECO:0000256" key="2">
    <source>
        <dbReference type="ARBA" id="ARBA00023054"/>
    </source>
</evidence>
<evidence type="ECO:0000256" key="3">
    <source>
        <dbReference type="ARBA" id="ARBA00034105"/>
    </source>
</evidence>
<evidence type="ECO:0000256" key="4">
    <source>
        <dbReference type="ARBA" id="ARBA00038239"/>
    </source>
</evidence>
<evidence type="ECO:0000256" key="7">
    <source>
        <dbReference type="SAM" id="MobiDB-lite"/>
    </source>
</evidence>
<comment type="subcellular location">
    <subcellularLocation>
        <location evidence="3">Postsynaptic density</location>
    </subcellularLocation>
</comment>
<protein>
    <recommendedName>
        <fullName evidence="5">Inhibitory synaptic factor 1</fullName>
    </recommendedName>
</protein>
<evidence type="ECO:0000313" key="9">
    <source>
        <dbReference type="Proteomes" id="UP001501920"/>
    </source>
</evidence>
<keyword evidence="1" id="KW-0770">Synapse</keyword>
<dbReference type="Proteomes" id="UP001501920">
    <property type="component" value="Chromosome 11"/>
</dbReference>
<dbReference type="PANTHER" id="PTHR15917:SF3">
    <property type="entry name" value="INHIBITORY SYNAPTIC FACTOR 1"/>
    <property type="match status" value="1"/>
</dbReference>
<feature type="coiled-coil region" evidence="6">
    <location>
        <begin position="29"/>
        <end position="56"/>
    </location>
</feature>
<evidence type="ECO:0000313" key="8">
    <source>
        <dbReference type="Ensembl" id="ENSPNAP00000043839.1"/>
    </source>
</evidence>
<organism evidence="8 9">
    <name type="scientific">Pygocentrus nattereri</name>
    <name type="common">Red-bellied piranha</name>
    <dbReference type="NCBI Taxonomy" id="42514"/>
    <lineage>
        <taxon>Eukaryota</taxon>
        <taxon>Metazoa</taxon>
        <taxon>Chordata</taxon>
        <taxon>Craniata</taxon>
        <taxon>Vertebrata</taxon>
        <taxon>Euteleostomi</taxon>
        <taxon>Actinopterygii</taxon>
        <taxon>Neopterygii</taxon>
        <taxon>Teleostei</taxon>
        <taxon>Ostariophysi</taxon>
        <taxon>Characiformes</taxon>
        <taxon>Characoidei</taxon>
        <taxon>Pygocentrus</taxon>
    </lineage>
</organism>
<feature type="compositionally biased region" description="Basic residues" evidence="7">
    <location>
        <begin position="211"/>
        <end position="226"/>
    </location>
</feature>
<reference evidence="8 9" key="1">
    <citation type="submission" date="2020-10" db="EMBL/GenBank/DDBJ databases">
        <title>Pygocentrus nattereri (red-bellied piranha) genome, fPygNat1, primary haplotype.</title>
        <authorList>
            <person name="Myers G."/>
            <person name="Meyer A."/>
            <person name="Karagic N."/>
            <person name="Pippel M."/>
            <person name="Winkler S."/>
            <person name="Tracey A."/>
            <person name="Wood J."/>
            <person name="Formenti G."/>
            <person name="Howe K."/>
            <person name="Fedrigo O."/>
            <person name="Jarvis E.D."/>
        </authorList>
    </citation>
    <scope>NUCLEOTIDE SEQUENCE [LARGE SCALE GENOMIC DNA]</scope>
</reference>
<keyword evidence="2 6" id="KW-0175">Coiled coil</keyword>
<dbReference type="GeneTree" id="ENSGT00910000144204"/>
<dbReference type="Pfam" id="PF15252">
    <property type="entry name" value="DUF4589"/>
    <property type="match status" value="1"/>
</dbReference>
<evidence type="ECO:0000256" key="5">
    <source>
        <dbReference type="ARBA" id="ARBA00039636"/>
    </source>
</evidence>
<accession>A0AAR2J0Q0</accession>
<sequence>MHSMFQSTLLGPLSLTDGPDRRQCIRSHIRMVMEQLEEVLIELKDVARELREVVTQIDKLTAGIDLDTEDDPEEDRVTLACSSSSSERVLGDLFKAEAFSNNHDLHHLLYYPLLDTAKRQETVLHRRSCGDLPALNGPIKVPYSPKASWLFGSGEKIHHCDKALYHALCCDDDDFDEESGGRRFSRFSSNDSVFSSSPPRPLRVEALTPRSARKCHLSPGSKKKALRSCSTQTVSDKSTQTLFPYSPARQRASSDHKH</sequence>
<dbReference type="Ensembl" id="ENSPNAT00000077812.1">
    <property type="protein sequence ID" value="ENSPNAP00000043839.1"/>
    <property type="gene ID" value="ENSPNAG00000030572.1"/>
</dbReference>
<evidence type="ECO:0000256" key="1">
    <source>
        <dbReference type="ARBA" id="ARBA00023018"/>
    </source>
</evidence>
<comment type="similarity">
    <text evidence="4">Belongs to the INSYN1 family.</text>
</comment>
<dbReference type="GO" id="GO:0014069">
    <property type="term" value="C:postsynaptic density"/>
    <property type="evidence" value="ECO:0007669"/>
    <property type="project" value="UniProtKB-SubCell"/>
</dbReference>
<reference evidence="8" key="2">
    <citation type="submission" date="2025-08" db="UniProtKB">
        <authorList>
            <consortium name="Ensembl"/>
        </authorList>
    </citation>
    <scope>IDENTIFICATION</scope>
</reference>
<dbReference type="AlphaFoldDB" id="A0AAR2J0Q0"/>
<proteinExistence type="inferred from homology"/>
<feature type="compositionally biased region" description="Polar residues" evidence="7">
    <location>
        <begin position="228"/>
        <end position="243"/>
    </location>
</feature>
<keyword evidence="9" id="KW-1185">Reference proteome</keyword>
<name>A0AAR2J0Q0_PYGNA</name>